<dbReference type="NCBIfam" id="TIGR00389">
    <property type="entry name" value="glyS_dimeric"/>
    <property type="match status" value="1"/>
</dbReference>
<sequence>MGSRSIASEDRYEQVMELAKRRGFFWPSYEIYGGVAGFYDLGPLGARLKDKIIALWRHYFIRRHSHIVVEIETPVIAPARVFEASGHLEHFTDPIVECLNCRRKFRADHLIEERLDIKAEGLSLEEMTRIIREHNIRCPVCGGPLGEVRSFNLLFKTTIGPYSENVGYLRPETAQGMFVAFKRVHEVTRQRLPLGIAQIGRVARNEISPRQGMIRLREFTIAEMEFFFDPEDPWHGGILEELLDRVSHRKLRILRTDAKAKGIDKPEEYGVREAIEEGIIVTPWLAYWMAVARDFIMELGVPYENMYFEEKAPEERAHYAAQTFDQLVKVSRLGWVEVSGHAYRTDYDLSRHMKYSGQDLRVFKQFKEPKVVKKRVVIIDRAWAGRTFRQRAREILEAAQNLDPDEVEKILRDKGFIEVAGVKIPAEHVKIIEKVEKVTGKRFIPHVAEPSFGVERLLFVTLDYAYSEKDGRVVLRIPRRIAPIEAAVFPIVRDEKLVEIARSIWWRILENGMYAIYDDDGSIGRRYARVDEIGVPAAITVDYQTLEDNTVTLRDRDTWKQVRIPVDSVVDALRRFIEGADITELGKPIE</sequence>
<keyword evidence="13" id="KW-1185">Reference proteome</keyword>
<dbReference type="GeneID" id="26098923"/>
<comment type="catalytic activity">
    <reaction evidence="8">
        <text>tRNA(Gly) + glycine + ATP = glycyl-tRNA(Gly) + AMP + diphosphate</text>
        <dbReference type="Rhea" id="RHEA:16013"/>
        <dbReference type="Rhea" id="RHEA-COMP:9664"/>
        <dbReference type="Rhea" id="RHEA-COMP:9683"/>
        <dbReference type="ChEBI" id="CHEBI:30616"/>
        <dbReference type="ChEBI" id="CHEBI:33019"/>
        <dbReference type="ChEBI" id="CHEBI:57305"/>
        <dbReference type="ChEBI" id="CHEBI:78442"/>
        <dbReference type="ChEBI" id="CHEBI:78522"/>
        <dbReference type="ChEBI" id="CHEBI:456215"/>
        <dbReference type="EC" id="6.1.1.14"/>
    </reaction>
</comment>
<dbReference type="PATRIC" id="fig|1273541.4.peg.637"/>
<evidence type="ECO:0000256" key="7">
    <source>
        <dbReference type="ARBA" id="ARBA00023146"/>
    </source>
</evidence>
<dbReference type="InterPro" id="IPR036621">
    <property type="entry name" value="Anticodon-bd_dom_sf"/>
</dbReference>
<evidence type="ECO:0000256" key="4">
    <source>
        <dbReference type="ARBA" id="ARBA00022741"/>
    </source>
</evidence>
<dbReference type="InterPro" id="IPR002314">
    <property type="entry name" value="aa-tRNA-synt_IIb"/>
</dbReference>
<dbReference type="Pfam" id="PF03129">
    <property type="entry name" value="HGTP_anticodon"/>
    <property type="match status" value="1"/>
</dbReference>
<feature type="binding site" evidence="8">
    <location>
        <begin position="219"/>
        <end position="223"/>
    </location>
    <ligand>
        <name>substrate</name>
    </ligand>
</feature>
<comment type="subcellular location">
    <subcellularLocation>
        <location evidence="8">Cytoplasm</location>
    </subcellularLocation>
</comment>
<organism evidence="10 12">
    <name type="scientific">Pyrodictium delaneyi</name>
    <dbReference type="NCBI Taxonomy" id="1273541"/>
    <lineage>
        <taxon>Archaea</taxon>
        <taxon>Thermoproteota</taxon>
        <taxon>Thermoprotei</taxon>
        <taxon>Desulfurococcales</taxon>
        <taxon>Pyrodictiaceae</taxon>
        <taxon>Pyrodictium</taxon>
    </lineage>
</organism>
<dbReference type="SUPFAM" id="SSF52954">
    <property type="entry name" value="Class II aaRS ABD-related"/>
    <property type="match status" value="1"/>
</dbReference>
<dbReference type="HAMAP" id="MF_00253_A">
    <property type="entry name" value="Gly_tRNA_synth_A"/>
    <property type="match status" value="1"/>
</dbReference>
<dbReference type="Proteomes" id="UP000058613">
    <property type="component" value="Chromosome"/>
</dbReference>
<keyword evidence="6 8" id="KW-0648">Protein biosynthesis</keyword>
<proteinExistence type="inferred from homology"/>
<dbReference type="RefSeq" id="WP_055410668.1">
    <property type="nucleotide sequence ID" value="NZ_CP013011.1"/>
</dbReference>
<dbReference type="NCBIfam" id="NF003211">
    <property type="entry name" value="PRK04173.1"/>
    <property type="match status" value="1"/>
</dbReference>
<feature type="binding site" evidence="8">
    <location>
        <begin position="337"/>
        <end position="338"/>
    </location>
    <ligand>
        <name>ATP</name>
        <dbReference type="ChEBI" id="CHEBI:30616"/>
    </ligand>
</feature>
<dbReference type="Gene3D" id="3.40.50.800">
    <property type="entry name" value="Anticodon-binding domain"/>
    <property type="match status" value="1"/>
</dbReference>
<reference evidence="10 12" key="1">
    <citation type="submission" date="2015-10" db="EMBL/GenBank/DDBJ databases">
        <title>Complete genome sequence of hyperthermophilic archaeon Pyrodictium delaneyi Su06.</title>
        <authorList>
            <person name="Jung J.-H."/>
            <person name="Lin J."/>
            <person name="Holden J.F."/>
            <person name="Park C.-S."/>
        </authorList>
    </citation>
    <scope>NUCLEOTIDE SEQUENCE [LARGE SCALE GENOMIC DNA]</scope>
    <source>
        <strain evidence="10 12">Su06</strain>
    </source>
</reference>
<dbReference type="GO" id="GO:0006426">
    <property type="term" value="P:glycyl-tRNA aminoacylation"/>
    <property type="evidence" value="ECO:0007669"/>
    <property type="project" value="UniProtKB-UniRule"/>
</dbReference>
<keyword evidence="5 8" id="KW-0067">ATP-binding</keyword>
<dbReference type="PROSITE" id="PS50862">
    <property type="entry name" value="AA_TRNA_LIGASE_II"/>
    <property type="match status" value="1"/>
</dbReference>
<evidence type="ECO:0000256" key="3">
    <source>
        <dbReference type="ARBA" id="ARBA00022598"/>
    </source>
</evidence>
<evidence type="ECO:0000313" key="13">
    <source>
        <dbReference type="Proteomes" id="UP000196694"/>
    </source>
</evidence>
<gene>
    <name evidence="8" type="primary">glyS</name>
    <name evidence="11" type="ORF">Pdsh_09545</name>
    <name evidence="10" type="ORF">Pyrde_0588</name>
</gene>
<dbReference type="Gene3D" id="3.30.40.230">
    <property type="match status" value="1"/>
</dbReference>
<feature type="binding site" evidence="8">
    <location>
        <begin position="204"/>
        <end position="206"/>
    </location>
    <ligand>
        <name>ATP</name>
        <dbReference type="ChEBI" id="CHEBI:30616"/>
    </ligand>
</feature>
<dbReference type="PANTHER" id="PTHR10745">
    <property type="entry name" value="GLYCYL-TRNA SYNTHETASE/DNA POLYMERASE SUBUNIT GAMMA-2"/>
    <property type="match status" value="1"/>
</dbReference>
<feature type="binding site" evidence="8">
    <location>
        <position position="106"/>
    </location>
    <ligand>
        <name>substrate</name>
    </ligand>
</feature>
<keyword evidence="2 8" id="KW-0963">Cytoplasm</keyword>
<dbReference type="STRING" id="1273541.Pyrde_0588"/>
<evidence type="ECO:0000256" key="2">
    <source>
        <dbReference type="ARBA" id="ARBA00022490"/>
    </source>
</evidence>
<comment type="similarity">
    <text evidence="1 8">Belongs to the class-II aminoacyl-tRNA synthetase family.</text>
</comment>
<keyword evidence="4 8" id="KW-0547">Nucleotide-binding</keyword>
<dbReference type="InterPro" id="IPR022960">
    <property type="entry name" value="Gly_tRNA_ligase_arc"/>
</dbReference>
<dbReference type="InterPro" id="IPR002315">
    <property type="entry name" value="tRNA-synt_gly"/>
</dbReference>
<dbReference type="PRINTS" id="PR01043">
    <property type="entry name" value="TRNASYNTHGLY"/>
</dbReference>
<feature type="binding site" evidence="8">
    <location>
        <begin position="449"/>
        <end position="453"/>
    </location>
    <ligand>
        <name>substrate</name>
    </ligand>
</feature>
<feature type="binding site" evidence="8">
    <location>
        <position position="172"/>
    </location>
    <ligand>
        <name>substrate</name>
    </ligand>
</feature>
<dbReference type="AlphaFoldDB" id="A0A0P0N3H9"/>
<dbReference type="FunFam" id="3.30.40.230:FF:000005">
    <property type="entry name" value="Glycine--tRNA ligase"/>
    <property type="match status" value="1"/>
</dbReference>
<dbReference type="EMBL" id="NCQP01000007">
    <property type="protein sequence ID" value="OWJ54204.1"/>
    <property type="molecule type" value="Genomic_DNA"/>
</dbReference>
<feature type="binding site" evidence="8">
    <location>
        <begin position="214"/>
        <end position="219"/>
    </location>
    <ligand>
        <name>ATP</name>
        <dbReference type="ChEBI" id="CHEBI:30616"/>
    </ligand>
</feature>
<feature type="domain" description="Aminoacyl-transfer RNA synthetases class-II family profile" evidence="9">
    <location>
        <begin position="10"/>
        <end position="483"/>
    </location>
</feature>
<dbReference type="SUPFAM" id="SSF55681">
    <property type="entry name" value="Class II aaRS and biotin synthetases"/>
    <property type="match status" value="1"/>
</dbReference>
<dbReference type="GO" id="GO:0005737">
    <property type="term" value="C:cytoplasm"/>
    <property type="evidence" value="ECO:0007669"/>
    <property type="project" value="UniProtKB-SubCell"/>
</dbReference>
<feature type="binding site" evidence="8">
    <location>
        <begin position="453"/>
        <end position="456"/>
    </location>
    <ligand>
        <name>ATP</name>
        <dbReference type="ChEBI" id="CHEBI:30616"/>
    </ligand>
</feature>
<dbReference type="InterPro" id="IPR027031">
    <property type="entry name" value="Gly-tRNA_synthase/POLG2"/>
</dbReference>
<reference evidence="11 13" key="2">
    <citation type="submission" date="2017-05" db="EMBL/GenBank/DDBJ databases">
        <title>The draft genome of the hyperthermophilic archaeon 'Pyrodictium delaneyi strain Hulk', an iron and nitrate reducer, reveals the capacity for sulfate reduction.</title>
        <authorList>
            <person name="Demey L.M."/>
            <person name="Miller C."/>
            <person name="Manzella M."/>
            <person name="Reguera G."/>
            <person name="Kashefi K."/>
        </authorList>
    </citation>
    <scope>NUCLEOTIDE SEQUENCE [LARGE SCALE GENOMIC DNA]</scope>
    <source>
        <strain evidence="11 13">Hulk</strain>
    </source>
</reference>
<evidence type="ECO:0000313" key="12">
    <source>
        <dbReference type="Proteomes" id="UP000058613"/>
    </source>
</evidence>
<dbReference type="KEGG" id="pdl:Pyrde_0588"/>
<dbReference type="InterPro" id="IPR004154">
    <property type="entry name" value="Anticodon-bd"/>
</dbReference>
<evidence type="ECO:0000256" key="5">
    <source>
        <dbReference type="ARBA" id="ARBA00022840"/>
    </source>
</evidence>
<evidence type="ECO:0000256" key="6">
    <source>
        <dbReference type="ARBA" id="ARBA00022917"/>
    </source>
</evidence>
<dbReference type="CDD" id="cd00858">
    <property type="entry name" value="GlyRS_anticodon"/>
    <property type="match status" value="1"/>
</dbReference>
<name>A0A0P0N3H9_9CREN</name>
<dbReference type="OrthoDB" id="6113at2157"/>
<dbReference type="Gene3D" id="3.30.930.10">
    <property type="entry name" value="Bira Bifunctional Protein, Domain 2"/>
    <property type="match status" value="1"/>
</dbReference>
<dbReference type="EMBL" id="CP013011">
    <property type="protein sequence ID" value="ALL00638.1"/>
    <property type="molecule type" value="Genomic_DNA"/>
</dbReference>
<protein>
    <recommendedName>
        <fullName evidence="8">Glycine--tRNA ligase</fullName>
        <ecNumber evidence="8">6.1.1.14</ecNumber>
    </recommendedName>
    <alternativeName>
        <fullName evidence="8">Glycyl-tRNA synthetase</fullName>
        <shortName evidence="8">GlyRS</shortName>
    </alternativeName>
</protein>
<evidence type="ECO:0000256" key="1">
    <source>
        <dbReference type="ARBA" id="ARBA00008226"/>
    </source>
</evidence>
<dbReference type="GO" id="GO:0005524">
    <property type="term" value="F:ATP binding"/>
    <property type="evidence" value="ECO:0007669"/>
    <property type="project" value="UniProtKB-UniRule"/>
</dbReference>
<evidence type="ECO:0000259" key="9">
    <source>
        <dbReference type="PROSITE" id="PS50862"/>
    </source>
</evidence>
<dbReference type="GO" id="GO:0004820">
    <property type="term" value="F:glycine-tRNA ligase activity"/>
    <property type="evidence" value="ECO:0007669"/>
    <property type="project" value="UniProtKB-UniRule"/>
</dbReference>
<dbReference type="InterPro" id="IPR006195">
    <property type="entry name" value="aa-tRNA-synth_II"/>
</dbReference>
<dbReference type="PANTHER" id="PTHR10745:SF0">
    <property type="entry name" value="GLYCINE--TRNA LIGASE"/>
    <property type="match status" value="1"/>
</dbReference>
<evidence type="ECO:0000256" key="8">
    <source>
        <dbReference type="HAMAP-Rule" id="MF_00253"/>
    </source>
</evidence>
<dbReference type="CDD" id="cd00774">
    <property type="entry name" value="GlyRS-like_core"/>
    <property type="match status" value="1"/>
</dbReference>
<evidence type="ECO:0000313" key="10">
    <source>
        <dbReference type="EMBL" id="ALL00638.1"/>
    </source>
</evidence>
<comment type="function">
    <text evidence="8">Catalyzes the attachment of glycine to tRNA(Gly).</text>
</comment>
<dbReference type="Proteomes" id="UP000196694">
    <property type="component" value="Unassembled WGS sequence"/>
</dbReference>
<keyword evidence="7 8" id="KW-0030">Aminoacyl-tRNA synthetase</keyword>
<dbReference type="EC" id="6.1.1.14" evidence="8"/>
<dbReference type="InterPro" id="IPR033731">
    <property type="entry name" value="GlyRS-like_core"/>
</dbReference>
<accession>A0A0P0N3H9</accession>
<keyword evidence="3 8" id="KW-0436">Ligase</keyword>
<dbReference type="Pfam" id="PF00587">
    <property type="entry name" value="tRNA-synt_2b"/>
    <property type="match status" value="1"/>
</dbReference>
<dbReference type="InterPro" id="IPR045864">
    <property type="entry name" value="aa-tRNA-synth_II/BPL/LPL"/>
</dbReference>
<evidence type="ECO:0000313" key="11">
    <source>
        <dbReference type="EMBL" id="OWJ54204.1"/>
    </source>
</evidence>